<dbReference type="GO" id="GO:0005886">
    <property type="term" value="C:plasma membrane"/>
    <property type="evidence" value="ECO:0007669"/>
    <property type="project" value="UniProtKB-SubCell"/>
</dbReference>
<dbReference type="InterPro" id="IPR035906">
    <property type="entry name" value="MetI-like_sf"/>
</dbReference>
<dbReference type="InterPro" id="IPR051393">
    <property type="entry name" value="ABC_transporter_permease"/>
</dbReference>
<evidence type="ECO:0000256" key="7">
    <source>
        <dbReference type="RuleBase" id="RU363032"/>
    </source>
</evidence>
<evidence type="ECO:0000313" key="9">
    <source>
        <dbReference type="EMBL" id="HIQ63052.1"/>
    </source>
</evidence>
<comment type="subcellular location">
    <subcellularLocation>
        <location evidence="1 7">Cell membrane</location>
        <topology evidence="1 7">Multi-pass membrane protein</topology>
    </subcellularLocation>
</comment>
<dbReference type="Pfam" id="PF00528">
    <property type="entry name" value="BPD_transp_1"/>
    <property type="match status" value="1"/>
</dbReference>
<dbReference type="PANTHER" id="PTHR30193:SF37">
    <property type="entry name" value="INNER MEMBRANE ABC TRANSPORTER PERMEASE PROTEIN YCJO"/>
    <property type="match status" value="1"/>
</dbReference>
<keyword evidence="3" id="KW-1003">Cell membrane</keyword>
<dbReference type="InterPro" id="IPR000515">
    <property type="entry name" value="MetI-like"/>
</dbReference>
<reference evidence="9" key="2">
    <citation type="journal article" date="2021" name="PeerJ">
        <title>Extensive microbial diversity within the chicken gut microbiome revealed by metagenomics and culture.</title>
        <authorList>
            <person name="Gilroy R."/>
            <person name="Ravi A."/>
            <person name="Getino M."/>
            <person name="Pursley I."/>
            <person name="Horton D.L."/>
            <person name="Alikhan N.F."/>
            <person name="Baker D."/>
            <person name="Gharbi K."/>
            <person name="Hall N."/>
            <person name="Watson M."/>
            <person name="Adriaenssens E.M."/>
            <person name="Foster-Nyarko E."/>
            <person name="Jarju S."/>
            <person name="Secka A."/>
            <person name="Antonio M."/>
            <person name="Oren A."/>
            <person name="Chaudhuri R.R."/>
            <person name="La Ragione R."/>
            <person name="Hildebrand F."/>
            <person name="Pallen M.J."/>
        </authorList>
    </citation>
    <scope>NUCLEOTIDE SEQUENCE</scope>
    <source>
        <strain evidence="9">ChiHile30-977</strain>
    </source>
</reference>
<keyword evidence="2 7" id="KW-0813">Transport</keyword>
<protein>
    <submittedName>
        <fullName evidence="9">Sugar ABC transporter permease</fullName>
    </submittedName>
</protein>
<feature type="transmembrane region" description="Helical" evidence="7">
    <location>
        <begin position="64"/>
        <end position="85"/>
    </location>
</feature>
<feature type="transmembrane region" description="Helical" evidence="7">
    <location>
        <begin position="255"/>
        <end position="276"/>
    </location>
</feature>
<evidence type="ECO:0000256" key="1">
    <source>
        <dbReference type="ARBA" id="ARBA00004651"/>
    </source>
</evidence>
<dbReference type="PANTHER" id="PTHR30193">
    <property type="entry name" value="ABC TRANSPORTER PERMEASE PROTEIN"/>
    <property type="match status" value="1"/>
</dbReference>
<proteinExistence type="inferred from homology"/>
<comment type="similarity">
    <text evidence="7">Belongs to the binding-protein-dependent transport system permease family.</text>
</comment>
<evidence type="ECO:0000313" key="10">
    <source>
        <dbReference type="Proteomes" id="UP000886819"/>
    </source>
</evidence>
<keyword evidence="6 7" id="KW-0472">Membrane</keyword>
<keyword evidence="5 7" id="KW-1133">Transmembrane helix</keyword>
<evidence type="ECO:0000256" key="5">
    <source>
        <dbReference type="ARBA" id="ARBA00022989"/>
    </source>
</evidence>
<dbReference type="SUPFAM" id="SSF161098">
    <property type="entry name" value="MetI-like"/>
    <property type="match status" value="1"/>
</dbReference>
<feature type="transmembrane region" description="Helical" evidence="7">
    <location>
        <begin position="151"/>
        <end position="174"/>
    </location>
</feature>
<dbReference type="AlphaFoldDB" id="A0A9D1CIU6"/>
<feature type="transmembrane region" description="Helical" evidence="7">
    <location>
        <begin position="97"/>
        <end position="118"/>
    </location>
</feature>
<dbReference type="Proteomes" id="UP000886819">
    <property type="component" value="Unassembled WGS sequence"/>
</dbReference>
<dbReference type="PROSITE" id="PS50928">
    <property type="entry name" value="ABC_TM1"/>
    <property type="match status" value="1"/>
</dbReference>
<dbReference type="Gene3D" id="1.10.3720.10">
    <property type="entry name" value="MetI-like"/>
    <property type="match status" value="1"/>
</dbReference>
<keyword evidence="4 7" id="KW-0812">Transmembrane</keyword>
<organism evidence="9 10">
    <name type="scientific">Candidatus Avichristensenella intestinipullorum</name>
    <dbReference type="NCBI Taxonomy" id="2840693"/>
    <lineage>
        <taxon>Bacteria</taxon>
        <taxon>Bacillati</taxon>
        <taxon>Bacillota</taxon>
        <taxon>Clostridia</taxon>
        <taxon>Candidatus Avichristensenella</taxon>
    </lineage>
</organism>
<feature type="domain" description="ABC transmembrane type-1" evidence="8">
    <location>
        <begin position="56"/>
        <end position="273"/>
    </location>
</feature>
<reference evidence="9" key="1">
    <citation type="submission" date="2020-10" db="EMBL/GenBank/DDBJ databases">
        <authorList>
            <person name="Gilroy R."/>
        </authorList>
    </citation>
    <scope>NUCLEOTIDE SEQUENCE</scope>
    <source>
        <strain evidence="9">ChiHile30-977</strain>
    </source>
</reference>
<feature type="transmembrane region" description="Helical" evidence="7">
    <location>
        <begin position="195"/>
        <end position="214"/>
    </location>
</feature>
<name>A0A9D1CIU6_9FIRM</name>
<dbReference type="GO" id="GO:0055085">
    <property type="term" value="P:transmembrane transport"/>
    <property type="evidence" value="ECO:0007669"/>
    <property type="project" value="InterPro"/>
</dbReference>
<accession>A0A9D1CIU6</accession>
<dbReference type="CDD" id="cd06261">
    <property type="entry name" value="TM_PBP2"/>
    <property type="match status" value="1"/>
</dbReference>
<evidence type="ECO:0000259" key="8">
    <source>
        <dbReference type="PROSITE" id="PS50928"/>
    </source>
</evidence>
<evidence type="ECO:0000256" key="4">
    <source>
        <dbReference type="ARBA" id="ARBA00022692"/>
    </source>
</evidence>
<evidence type="ECO:0000256" key="2">
    <source>
        <dbReference type="ARBA" id="ARBA00022448"/>
    </source>
</evidence>
<evidence type="ECO:0000256" key="6">
    <source>
        <dbReference type="ARBA" id="ARBA00023136"/>
    </source>
</evidence>
<dbReference type="EMBL" id="DVFI01000086">
    <property type="protein sequence ID" value="HIQ63052.1"/>
    <property type="molecule type" value="Genomic_DNA"/>
</dbReference>
<evidence type="ECO:0000256" key="3">
    <source>
        <dbReference type="ARBA" id="ARBA00022475"/>
    </source>
</evidence>
<comment type="caution">
    <text evidence="9">The sequence shown here is derived from an EMBL/GenBank/DDBJ whole genome shotgun (WGS) entry which is preliminary data.</text>
</comment>
<sequence>MALPAVLLLILITYYPVAELIRISFTDWRLTSRTYEYVGLKNWIWLFTSKTSTKYLLNSAQVTFVYTFFNIAIDLGIGLLLAHLFNRMTKPYAAMRALIFMPRYIAMSTCGIIFLWMFNTDYGVINRMLEWVGVTEHINWLGEGNLALTSILILTGWHGVGYCMMIYLSALLGISRDYYEASSLDGATGWQQFRFITMPLLSPTSLFLFITTFISSMKVYQSVDVMTGGGPRQQTEVMVYYIYRLAFDDNRIDRASVVALLFFVVLLIITASTIRITNKNVHYES</sequence>
<gene>
    <name evidence="9" type="ORF">IAA66_05630</name>
</gene>